<evidence type="ECO:0000256" key="2">
    <source>
        <dbReference type="ARBA" id="ARBA00022555"/>
    </source>
</evidence>
<keyword evidence="8 9" id="KW-0539">Nucleus</keyword>
<organism evidence="10 11">
    <name type="scientific">Blepharisma stoltei</name>
    <dbReference type="NCBI Taxonomy" id="1481888"/>
    <lineage>
        <taxon>Eukaryota</taxon>
        <taxon>Sar</taxon>
        <taxon>Alveolata</taxon>
        <taxon>Ciliophora</taxon>
        <taxon>Postciliodesmatophora</taxon>
        <taxon>Heterotrichea</taxon>
        <taxon>Heterotrichida</taxon>
        <taxon>Blepharismidae</taxon>
        <taxon>Blepharisma</taxon>
    </lineage>
</organism>
<dbReference type="PANTHER" id="PTHR23417:SF16">
    <property type="entry name" value="TRNA (GUANINE-N(7)-)-METHYLTRANSFERASE"/>
    <property type="match status" value="1"/>
</dbReference>
<sequence length="259" mass="30451">MEDSLELPQKRERLQPKKADFRMRAHCNPLSDSNWPFPISPSHIDWSLFFEQNDHIYCNTIEHPLYFSTIKLPPPSQPVEIADVGCGYGGLLFALSKIMPRTRMLGMEIRNKVTNYVAQKIWASRIETNEFWNIGVLRANAMKQITNYFPKSSLTKLFFCFPDPHFKKSVHRRRIVHRNLLSEYAYVLKSGGKIYAITDVLQLHEWHLDQFKQHPLYKEVPQEEIEADPCVTAMINETEEGKKVERNKGKKYYCVYQRI</sequence>
<gene>
    <name evidence="10" type="ORF">BSTOLATCC_MIC9855</name>
</gene>
<keyword evidence="3 9" id="KW-0489">Methyltransferase</keyword>
<dbReference type="InterPro" id="IPR003358">
    <property type="entry name" value="tRNA_(Gua-N-7)_MeTrfase_Trmb"/>
</dbReference>
<dbReference type="NCBIfam" id="TIGR00091">
    <property type="entry name" value="tRNA (guanosine(46)-N7)-methyltransferase TrmB"/>
    <property type="match status" value="1"/>
</dbReference>
<feature type="active site" evidence="9">
    <location>
        <position position="163"/>
    </location>
</feature>
<comment type="pathway">
    <text evidence="9">tRNA modification; N(7)-methylguanine-tRNA biosynthesis.</text>
</comment>
<dbReference type="GO" id="GO:0008176">
    <property type="term" value="F:tRNA (guanine(46)-N7)-methyltransferase activity"/>
    <property type="evidence" value="ECO:0007669"/>
    <property type="project" value="UniProtKB-UniRule"/>
</dbReference>
<evidence type="ECO:0000256" key="3">
    <source>
        <dbReference type="ARBA" id="ARBA00022603"/>
    </source>
</evidence>
<keyword evidence="5 9" id="KW-0949">S-adenosyl-L-methionine</keyword>
<proteinExistence type="inferred from homology"/>
<evidence type="ECO:0000313" key="11">
    <source>
        <dbReference type="Proteomes" id="UP001162131"/>
    </source>
</evidence>
<dbReference type="InterPro" id="IPR029063">
    <property type="entry name" value="SAM-dependent_MTases_sf"/>
</dbReference>
<dbReference type="GO" id="GO:0005634">
    <property type="term" value="C:nucleus"/>
    <property type="evidence" value="ECO:0007669"/>
    <property type="project" value="UniProtKB-SubCell"/>
</dbReference>
<dbReference type="PANTHER" id="PTHR23417">
    <property type="entry name" value="3-DEOXY-D-MANNO-OCTULOSONIC-ACID TRANSFERASE/TRNA GUANINE-N 7 - -METHYLTRANSFERASE"/>
    <property type="match status" value="1"/>
</dbReference>
<accession>A0AAU9IHW2</accession>
<dbReference type="EMBL" id="CAJZBQ010000011">
    <property type="protein sequence ID" value="CAG9314057.1"/>
    <property type="molecule type" value="Genomic_DNA"/>
</dbReference>
<comment type="subcellular location">
    <subcellularLocation>
        <location evidence="9">Nucleus</location>
    </subcellularLocation>
</comment>
<feature type="binding site" evidence="9">
    <location>
        <position position="85"/>
    </location>
    <ligand>
        <name>S-adenosyl-L-methionine</name>
        <dbReference type="ChEBI" id="CHEBI:59789"/>
    </ligand>
</feature>
<dbReference type="PROSITE" id="PS51625">
    <property type="entry name" value="SAM_MT_TRMB"/>
    <property type="match status" value="1"/>
</dbReference>
<dbReference type="HAMAP" id="MF_03055">
    <property type="entry name" value="tRNA_methyltr_TrmB_euk"/>
    <property type="match status" value="1"/>
</dbReference>
<evidence type="ECO:0000313" key="10">
    <source>
        <dbReference type="EMBL" id="CAG9314057.1"/>
    </source>
</evidence>
<keyword evidence="11" id="KW-1185">Reference proteome</keyword>
<keyword evidence="7 9" id="KW-0694">RNA-binding</keyword>
<evidence type="ECO:0000256" key="7">
    <source>
        <dbReference type="ARBA" id="ARBA00022884"/>
    </source>
</evidence>
<feature type="binding site" evidence="9">
    <location>
        <begin position="108"/>
        <end position="109"/>
    </location>
    <ligand>
        <name>S-adenosyl-L-methionine</name>
        <dbReference type="ChEBI" id="CHEBI:59789"/>
    </ligand>
</feature>
<comment type="catalytic activity">
    <reaction evidence="1 9">
        <text>guanosine(46) in tRNA + S-adenosyl-L-methionine = N(7)-methylguanosine(46) in tRNA + S-adenosyl-L-homocysteine</text>
        <dbReference type="Rhea" id="RHEA:42708"/>
        <dbReference type="Rhea" id="RHEA-COMP:10188"/>
        <dbReference type="Rhea" id="RHEA-COMP:10189"/>
        <dbReference type="ChEBI" id="CHEBI:57856"/>
        <dbReference type="ChEBI" id="CHEBI:59789"/>
        <dbReference type="ChEBI" id="CHEBI:74269"/>
        <dbReference type="ChEBI" id="CHEBI:74480"/>
        <dbReference type="EC" id="2.1.1.33"/>
    </reaction>
</comment>
<keyword evidence="4 9" id="KW-0808">Transferase</keyword>
<evidence type="ECO:0000256" key="4">
    <source>
        <dbReference type="ARBA" id="ARBA00022679"/>
    </source>
</evidence>
<feature type="binding site" evidence="9">
    <location>
        <position position="160"/>
    </location>
    <ligand>
        <name>S-adenosyl-L-methionine</name>
        <dbReference type="ChEBI" id="CHEBI:59789"/>
    </ligand>
</feature>
<comment type="function">
    <text evidence="9">Catalyzes the formation of N(7)-methylguanine at position 46 (m7G46) in tRNA.</text>
</comment>
<name>A0AAU9IHW2_9CILI</name>
<comment type="caution">
    <text evidence="10">The sequence shown here is derived from an EMBL/GenBank/DDBJ whole genome shotgun (WGS) entry which is preliminary data.</text>
</comment>
<dbReference type="GO" id="GO:0043527">
    <property type="term" value="C:tRNA methyltransferase complex"/>
    <property type="evidence" value="ECO:0007669"/>
    <property type="project" value="TreeGrafter"/>
</dbReference>
<feature type="binding site" evidence="9">
    <location>
        <begin position="140"/>
        <end position="141"/>
    </location>
    <ligand>
        <name>S-adenosyl-L-methionine</name>
        <dbReference type="ChEBI" id="CHEBI:59789"/>
    </ligand>
</feature>
<dbReference type="InterPro" id="IPR025763">
    <property type="entry name" value="Trm8_euk"/>
</dbReference>
<dbReference type="Pfam" id="PF02390">
    <property type="entry name" value="Methyltransf_4"/>
    <property type="match status" value="1"/>
</dbReference>
<evidence type="ECO:0000256" key="8">
    <source>
        <dbReference type="ARBA" id="ARBA00023242"/>
    </source>
</evidence>
<dbReference type="Proteomes" id="UP001162131">
    <property type="component" value="Unassembled WGS sequence"/>
</dbReference>
<dbReference type="Gene3D" id="3.40.50.150">
    <property type="entry name" value="Vaccinia Virus protein VP39"/>
    <property type="match status" value="1"/>
</dbReference>
<keyword evidence="2 9" id="KW-0820">tRNA-binding</keyword>
<comment type="similarity">
    <text evidence="9">Belongs to the class I-like SAM-binding methyltransferase superfamily. TrmB family.</text>
</comment>
<evidence type="ECO:0000256" key="1">
    <source>
        <dbReference type="ARBA" id="ARBA00000142"/>
    </source>
</evidence>
<evidence type="ECO:0000256" key="6">
    <source>
        <dbReference type="ARBA" id="ARBA00022694"/>
    </source>
</evidence>
<reference evidence="10" key="1">
    <citation type="submission" date="2021-09" db="EMBL/GenBank/DDBJ databases">
        <authorList>
            <consortium name="AG Swart"/>
            <person name="Singh M."/>
            <person name="Singh A."/>
            <person name="Seah K."/>
            <person name="Emmerich C."/>
        </authorList>
    </citation>
    <scope>NUCLEOTIDE SEQUENCE</scope>
    <source>
        <strain evidence="10">ATCC30299</strain>
    </source>
</reference>
<evidence type="ECO:0000256" key="5">
    <source>
        <dbReference type="ARBA" id="ARBA00022691"/>
    </source>
</evidence>
<dbReference type="CDD" id="cd02440">
    <property type="entry name" value="AdoMet_MTases"/>
    <property type="match status" value="1"/>
</dbReference>
<feature type="binding site" evidence="9">
    <location>
        <begin position="238"/>
        <end position="240"/>
    </location>
    <ligand>
        <name>S-adenosyl-L-methionine</name>
        <dbReference type="ChEBI" id="CHEBI:59789"/>
    </ligand>
</feature>
<evidence type="ECO:0000256" key="9">
    <source>
        <dbReference type="HAMAP-Rule" id="MF_03055"/>
    </source>
</evidence>
<dbReference type="SUPFAM" id="SSF53335">
    <property type="entry name" value="S-adenosyl-L-methionine-dependent methyltransferases"/>
    <property type="match status" value="1"/>
</dbReference>
<dbReference type="AlphaFoldDB" id="A0AAU9IHW2"/>
<protein>
    <recommendedName>
        <fullName evidence="9">tRNA (guanine-N(7)-)-methyltransferase</fullName>
        <ecNumber evidence="9">2.1.1.33</ecNumber>
    </recommendedName>
    <alternativeName>
        <fullName evidence="9">tRNA (guanine(46)-N(7))-methyltransferase</fullName>
    </alternativeName>
    <alternativeName>
        <fullName evidence="9">tRNA(m7G46)-methyltransferase</fullName>
    </alternativeName>
</protein>
<keyword evidence="6 9" id="KW-0819">tRNA processing</keyword>
<dbReference type="GO" id="GO:0000049">
    <property type="term" value="F:tRNA binding"/>
    <property type="evidence" value="ECO:0007669"/>
    <property type="project" value="UniProtKB-UniRule"/>
</dbReference>
<dbReference type="EC" id="2.1.1.33" evidence="9"/>